<name>A0A2G2YDP0_CAPAN</name>
<dbReference type="SMR" id="A0A2G2YDP0"/>
<comment type="caution">
    <text evidence="1">The sequence shown here is derived from an EMBL/GenBank/DDBJ whole genome shotgun (WGS) entry which is preliminary data.</text>
</comment>
<dbReference type="AlphaFoldDB" id="A0A2G2YDP0"/>
<evidence type="ECO:0000313" key="1">
    <source>
        <dbReference type="EMBL" id="PHT67809.1"/>
    </source>
</evidence>
<sequence length="246" mass="27988">MIDHIRRIKSGGDLDSFKIDQIEKLEMDLRLLRTFVKYSHPLWPNSIVKITKKARRIVKMLWGNFFGIPDECNTNLDLKRLESQLLEVIDDFLLVFLDADMSNNGNNGNWLNEVMEKDVALKPHYVVEPSKHLPSQHSNPMSDDDEIMGFDIATKKIIRHLTRGTSELDVILTVGMGEQGKMTIARKTAGLEGGVEQEEDNDDNILDYDDDDDEDKEATLVGIKELFGDLGEKMEQCCSSVRTLMS</sequence>
<reference evidence="1 2" key="1">
    <citation type="journal article" date="2014" name="Nat. Genet.">
        <title>Genome sequence of the hot pepper provides insights into the evolution of pungency in Capsicum species.</title>
        <authorList>
            <person name="Kim S."/>
            <person name="Park M."/>
            <person name="Yeom S.I."/>
            <person name="Kim Y.M."/>
            <person name="Lee J.M."/>
            <person name="Lee H.A."/>
            <person name="Seo E."/>
            <person name="Choi J."/>
            <person name="Cheong K."/>
            <person name="Kim K.T."/>
            <person name="Jung K."/>
            <person name="Lee G.W."/>
            <person name="Oh S.K."/>
            <person name="Bae C."/>
            <person name="Kim S.B."/>
            <person name="Lee H.Y."/>
            <person name="Kim S.Y."/>
            <person name="Kim M.S."/>
            <person name="Kang B.C."/>
            <person name="Jo Y.D."/>
            <person name="Yang H.B."/>
            <person name="Jeong H.J."/>
            <person name="Kang W.H."/>
            <person name="Kwon J.K."/>
            <person name="Shin C."/>
            <person name="Lim J.Y."/>
            <person name="Park J.H."/>
            <person name="Huh J.H."/>
            <person name="Kim J.S."/>
            <person name="Kim B.D."/>
            <person name="Cohen O."/>
            <person name="Paran I."/>
            <person name="Suh M.C."/>
            <person name="Lee S.B."/>
            <person name="Kim Y.K."/>
            <person name="Shin Y."/>
            <person name="Noh S.J."/>
            <person name="Park J."/>
            <person name="Seo Y.S."/>
            <person name="Kwon S.Y."/>
            <person name="Kim H.A."/>
            <person name="Park J.M."/>
            <person name="Kim H.J."/>
            <person name="Choi S.B."/>
            <person name="Bosland P.W."/>
            <person name="Reeves G."/>
            <person name="Jo S.H."/>
            <person name="Lee B.W."/>
            <person name="Cho H.T."/>
            <person name="Choi H.S."/>
            <person name="Lee M.S."/>
            <person name="Yu Y."/>
            <person name="Do Choi Y."/>
            <person name="Park B.S."/>
            <person name="van Deynze A."/>
            <person name="Ashrafi H."/>
            <person name="Hill T."/>
            <person name="Kim W.T."/>
            <person name="Pai H.S."/>
            <person name="Ahn H.K."/>
            <person name="Yeam I."/>
            <person name="Giovannoni J.J."/>
            <person name="Rose J.K."/>
            <person name="Sorensen I."/>
            <person name="Lee S.J."/>
            <person name="Kim R.W."/>
            <person name="Choi I.Y."/>
            <person name="Choi B.S."/>
            <person name="Lim J.S."/>
            <person name="Lee Y.H."/>
            <person name="Choi D."/>
        </authorList>
    </citation>
    <scope>NUCLEOTIDE SEQUENCE [LARGE SCALE GENOMIC DNA]</scope>
    <source>
        <strain evidence="2">cv. CM334</strain>
    </source>
</reference>
<evidence type="ECO:0000313" key="2">
    <source>
        <dbReference type="Proteomes" id="UP000222542"/>
    </source>
</evidence>
<reference evidence="1 2" key="2">
    <citation type="journal article" date="2017" name="Genome Biol.">
        <title>New reference genome sequences of hot pepper reveal the massive evolution of plant disease-resistance genes by retroduplication.</title>
        <authorList>
            <person name="Kim S."/>
            <person name="Park J."/>
            <person name="Yeom S.I."/>
            <person name="Kim Y.M."/>
            <person name="Seo E."/>
            <person name="Kim K.T."/>
            <person name="Kim M.S."/>
            <person name="Lee J.M."/>
            <person name="Cheong K."/>
            <person name="Shin H.S."/>
            <person name="Kim S.B."/>
            <person name="Han K."/>
            <person name="Lee J."/>
            <person name="Park M."/>
            <person name="Lee H.A."/>
            <person name="Lee H.Y."/>
            <person name="Lee Y."/>
            <person name="Oh S."/>
            <person name="Lee J.H."/>
            <person name="Choi E."/>
            <person name="Choi E."/>
            <person name="Lee S.E."/>
            <person name="Jeon J."/>
            <person name="Kim H."/>
            <person name="Choi G."/>
            <person name="Song H."/>
            <person name="Lee J."/>
            <person name="Lee S.C."/>
            <person name="Kwon J.K."/>
            <person name="Lee H.Y."/>
            <person name="Koo N."/>
            <person name="Hong Y."/>
            <person name="Kim R.W."/>
            <person name="Kang W.H."/>
            <person name="Huh J.H."/>
            <person name="Kang B.C."/>
            <person name="Yang T.J."/>
            <person name="Lee Y.H."/>
            <person name="Bennetzen J.L."/>
            <person name="Choi D."/>
        </authorList>
    </citation>
    <scope>NUCLEOTIDE SEQUENCE [LARGE SCALE GENOMIC DNA]</scope>
    <source>
        <strain evidence="2">cv. CM334</strain>
    </source>
</reference>
<gene>
    <name evidence="1" type="ORF">T459_27296</name>
</gene>
<dbReference type="Gramene" id="PHT67809">
    <property type="protein sequence ID" value="PHT67809"/>
    <property type="gene ID" value="T459_27296"/>
</dbReference>
<proteinExistence type="predicted"/>
<accession>A0A2G2YDP0</accession>
<protein>
    <submittedName>
        <fullName evidence="1">Uncharacterized protein</fullName>
    </submittedName>
</protein>
<organism evidence="1 2">
    <name type="scientific">Capsicum annuum</name>
    <name type="common">Capsicum pepper</name>
    <dbReference type="NCBI Taxonomy" id="4072"/>
    <lineage>
        <taxon>Eukaryota</taxon>
        <taxon>Viridiplantae</taxon>
        <taxon>Streptophyta</taxon>
        <taxon>Embryophyta</taxon>
        <taxon>Tracheophyta</taxon>
        <taxon>Spermatophyta</taxon>
        <taxon>Magnoliopsida</taxon>
        <taxon>eudicotyledons</taxon>
        <taxon>Gunneridae</taxon>
        <taxon>Pentapetalae</taxon>
        <taxon>asterids</taxon>
        <taxon>lamiids</taxon>
        <taxon>Solanales</taxon>
        <taxon>Solanaceae</taxon>
        <taxon>Solanoideae</taxon>
        <taxon>Capsiceae</taxon>
        <taxon>Capsicum</taxon>
    </lineage>
</organism>
<dbReference type="EMBL" id="AYRZ02000011">
    <property type="protein sequence ID" value="PHT67809.1"/>
    <property type="molecule type" value="Genomic_DNA"/>
</dbReference>
<dbReference type="Proteomes" id="UP000222542">
    <property type="component" value="Unassembled WGS sequence"/>
</dbReference>
<keyword evidence="2" id="KW-1185">Reference proteome</keyword>